<dbReference type="InterPro" id="IPR039421">
    <property type="entry name" value="Type_1_exporter"/>
</dbReference>
<keyword evidence="8 10" id="KW-1133">Transmembrane helix</keyword>
<evidence type="ECO:0000259" key="13">
    <source>
        <dbReference type="PROSITE" id="PS50990"/>
    </source>
</evidence>
<sequence length="753" mass="84763">MEVKKTTWLAKLAAKFTSKRDNKKIKIKQHDITDCGAACLASVSAFYHLDMPIARIRQYASTDQKGTNILGLIEAATKLGLSAKGVKGPFESLFKIPLPAIAHVVIRNLHHYVVIYKATPEHIQVMDPLDGEMHEIPHEEFKKIWSGVLVLLSPGEMFEAGSEKISVERRFWFLLKPHKSVLIQVLFGSVVYTIMGLASSIFLQKIVDNVIPGENRNLLNLMGMIMVCVLFLQVIINHSKTLLTIKTGQQIDARLILGYYKHLLRLPQTFFDTMRVGEIISRINDAVKIRLFINEVLIGFSVNFFILIFSFVLMFSYYWKLALIMLAIIPLYGIIFYFSNKVNKTTQRKLMEDSADLETQLVESVTAISTIKQFGLENYTNLRTETRFVTLLKTIYRSSTNSLWIGNSSSLVSSMFTVILLWAGAGFVLDSLITPGELLSFYAIIGYFMGPVASLIGMNKTVQDAVIAADRLFEIVDLEREEITNKTELTPDMIGDIRFRSISFRYGSRAQIFNDFSLTLQKGQTTGIVGESGSGKTTLLALLQNLYPLQSGSIMFGDYDIKYFTNESLRRLVSVVPQQVHLFAGSVLENIAVGDFEPDMKKVISICNNLGITDFVEQLPNGFNTYLGENGSNLSGGQRQRLAIARALYRDPEILIMDEATSALDSTSEKFIQKTIGELREQGKTILLIAHRLSTIMDADCIIVMKDGKVLEQGTHQELIDKKEAYLNLWEQQFPVLKQEKAVRGKKIVEENE</sequence>
<evidence type="ECO:0000256" key="2">
    <source>
        <dbReference type="ARBA" id="ARBA00022448"/>
    </source>
</evidence>
<keyword evidence="2" id="KW-0813">Transport</keyword>
<name>A0A372P0C2_9SPHI</name>
<dbReference type="GO" id="GO:0006508">
    <property type="term" value="P:proteolysis"/>
    <property type="evidence" value="ECO:0007669"/>
    <property type="project" value="InterPro"/>
</dbReference>
<evidence type="ECO:0000259" key="11">
    <source>
        <dbReference type="PROSITE" id="PS50893"/>
    </source>
</evidence>
<dbReference type="GO" id="GO:0016887">
    <property type="term" value="F:ATP hydrolysis activity"/>
    <property type="evidence" value="ECO:0007669"/>
    <property type="project" value="InterPro"/>
</dbReference>
<feature type="transmembrane region" description="Helical" evidence="10">
    <location>
        <begin position="181"/>
        <end position="203"/>
    </location>
</feature>
<feature type="transmembrane region" description="Helical" evidence="10">
    <location>
        <begin position="411"/>
        <end position="433"/>
    </location>
</feature>
<keyword evidence="5" id="KW-0547">Nucleotide-binding</keyword>
<dbReference type="SMART" id="SM00382">
    <property type="entry name" value="AAA"/>
    <property type="match status" value="1"/>
</dbReference>
<evidence type="ECO:0000256" key="5">
    <source>
        <dbReference type="ARBA" id="ARBA00022741"/>
    </source>
</evidence>
<evidence type="ECO:0000256" key="6">
    <source>
        <dbReference type="ARBA" id="ARBA00022801"/>
    </source>
</evidence>
<dbReference type="InterPro" id="IPR003593">
    <property type="entry name" value="AAA+_ATPase"/>
</dbReference>
<dbReference type="AlphaFoldDB" id="A0A372P0C2"/>
<reference evidence="14 15" key="1">
    <citation type="submission" date="2018-08" db="EMBL/GenBank/DDBJ databases">
        <title>Mucilaginibacter sp. MYSH2.</title>
        <authorList>
            <person name="Seo T."/>
        </authorList>
    </citation>
    <scope>NUCLEOTIDE SEQUENCE [LARGE SCALE GENOMIC DNA]</scope>
    <source>
        <strain evidence="14 15">MYSH2</strain>
    </source>
</reference>
<feature type="transmembrane region" description="Helical" evidence="10">
    <location>
        <begin position="321"/>
        <end position="339"/>
    </location>
</feature>
<dbReference type="GO" id="GO:0005524">
    <property type="term" value="F:ATP binding"/>
    <property type="evidence" value="ECO:0007669"/>
    <property type="project" value="UniProtKB-KW"/>
</dbReference>
<dbReference type="Pfam" id="PF00005">
    <property type="entry name" value="ABC_tran"/>
    <property type="match status" value="1"/>
</dbReference>
<evidence type="ECO:0000256" key="1">
    <source>
        <dbReference type="ARBA" id="ARBA00004651"/>
    </source>
</evidence>
<evidence type="ECO:0000256" key="9">
    <source>
        <dbReference type="ARBA" id="ARBA00023136"/>
    </source>
</evidence>
<feature type="transmembrane region" description="Helical" evidence="10">
    <location>
        <begin position="291"/>
        <end position="315"/>
    </location>
</feature>
<comment type="caution">
    <text evidence="14">The sequence shown here is derived from an EMBL/GenBank/DDBJ whole genome shotgun (WGS) entry which is preliminary data.</text>
</comment>
<keyword evidence="3" id="KW-1003">Cell membrane</keyword>
<evidence type="ECO:0000313" key="14">
    <source>
        <dbReference type="EMBL" id="RFZ95722.1"/>
    </source>
</evidence>
<dbReference type="InterPro" id="IPR011527">
    <property type="entry name" value="ABC1_TM_dom"/>
</dbReference>
<dbReference type="PANTHER" id="PTHR43394:SF1">
    <property type="entry name" value="ATP-BINDING CASSETTE SUB-FAMILY B MEMBER 10, MITOCHONDRIAL"/>
    <property type="match status" value="1"/>
</dbReference>
<dbReference type="Gene3D" id="3.40.50.300">
    <property type="entry name" value="P-loop containing nucleotide triphosphate hydrolases"/>
    <property type="match status" value="1"/>
</dbReference>
<dbReference type="InterPro" id="IPR003439">
    <property type="entry name" value="ABC_transporter-like_ATP-bd"/>
</dbReference>
<keyword evidence="7" id="KW-0067">ATP-binding</keyword>
<dbReference type="PROSITE" id="PS00211">
    <property type="entry name" value="ABC_TRANSPORTER_1"/>
    <property type="match status" value="1"/>
</dbReference>
<dbReference type="Proteomes" id="UP000264217">
    <property type="component" value="Unassembled WGS sequence"/>
</dbReference>
<protein>
    <submittedName>
        <fullName evidence="14">Peptidase domain-containing ABC transporter</fullName>
    </submittedName>
</protein>
<dbReference type="PROSITE" id="PS50893">
    <property type="entry name" value="ABC_TRANSPORTER_2"/>
    <property type="match status" value="1"/>
</dbReference>
<dbReference type="CDD" id="cd02418">
    <property type="entry name" value="Peptidase_C39B"/>
    <property type="match status" value="1"/>
</dbReference>
<dbReference type="PANTHER" id="PTHR43394">
    <property type="entry name" value="ATP-DEPENDENT PERMEASE MDL1, MITOCHONDRIAL"/>
    <property type="match status" value="1"/>
</dbReference>
<dbReference type="Pfam" id="PF03412">
    <property type="entry name" value="Peptidase_C39"/>
    <property type="match status" value="1"/>
</dbReference>
<dbReference type="OrthoDB" id="9760358at2"/>
<feature type="domain" description="ABC transporter" evidence="11">
    <location>
        <begin position="497"/>
        <end position="732"/>
    </location>
</feature>
<feature type="domain" description="Peptidase C39" evidence="13">
    <location>
        <begin position="29"/>
        <end position="152"/>
    </location>
</feature>
<feature type="domain" description="ABC transmembrane type-1" evidence="12">
    <location>
        <begin position="183"/>
        <end position="464"/>
    </location>
</feature>
<dbReference type="PROSITE" id="PS50990">
    <property type="entry name" value="PEPTIDASE_C39"/>
    <property type="match status" value="1"/>
</dbReference>
<dbReference type="Gene3D" id="1.20.1560.10">
    <property type="entry name" value="ABC transporter type 1, transmembrane domain"/>
    <property type="match status" value="1"/>
</dbReference>
<organism evidence="14 15">
    <name type="scientific">Mucilaginibacter conchicola</name>
    <dbReference type="NCBI Taxonomy" id="2303333"/>
    <lineage>
        <taxon>Bacteria</taxon>
        <taxon>Pseudomonadati</taxon>
        <taxon>Bacteroidota</taxon>
        <taxon>Sphingobacteriia</taxon>
        <taxon>Sphingobacteriales</taxon>
        <taxon>Sphingobacteriaceae</taxon>
        <taxon>Mucilaginibacter</taxon>
    </lineage>
</organism>
<keyword evidence="4 10" id="KW-0812">Transmembrane</keyword>
<dbReference type="Gene3D" id="3.90.70.10">
    <property type="entry name" value="Cysteine proteinases"/>
    <property type="match status" value="1"/>
</dbReference>
<dbReference type="EMBL" id="QWDC01000001">
    <property type="protein sequence ID" value="RFZ95722.1"/>
    <property type="molecule type" value="Genomic_DNA"/>
</dbReference>
<evidence type="ECO:0000256" key="7">
    <source>
        <dbReference type="ARBA" id="ARBA00022840"/>
    </source>
</evidence>
<keyword evidence="15" id="KW-1185">Reference proteome</keyword>
<keyword evidence="6" id="KW-0378">Hydrolase</keyword>
<dbReference type="InterPro" id="IPR017871">
    <property type="entry name" value="ABC_transporter-like_CS"/>
</dbReference>
<dbReference type="FunFam" id="3.40.50.300:FF:000221">
    <property type="entry name" value="Multidrug ABC transporter ATP-binding protein"/>
    <property type="match status" value="1"/>
</dbReference>
<dbReference type="SUPFAM" id="SSF90123">
    <property type="entry name" value="ABC transporter transmembrane region"/>
    <property type="match status" value="1"/>
</dbReference>
<dbReference type="GO" id="GO:0015421">
    <property type="term" value="F:ABC-type oligopeptide transporter activity"/>
    <property type="evidence" value="ECO:0007669"/>
    <property type="project" value="TreeGrafter"/>
</dbReference>
<dbReference type="InterPro" id="IPR005074">
    <property type="entry name" value="Peptidase_C39"/>
</dbReference>
<evidence type="ECO:0000256" key="8">
    <source>
        <dbReference type="ARBA" id="ARBA00022989"/>
    </source>
</evidence>
<dbReference type="PROSITE" id="PS50929">
    <property type="entry name" value="ABC_TM1F"/>
    <property type="match status" value="1"/>
</dbReference>
<keyword evidence="9 10" id="KW-0472">Membrane</keyword>
<proteinExistence type="predicted"/>
<dbReference type="CDD" id="cd18570">
    <property type="entry name" value="ABC_6TM_PCAT1_LagD_like"/>
    <property type="match status" value="1"/>
</dbReference>
<dbReference type="Pfam" id="PF00664">
    <property type="entry name" value="ABC_membrane"/>
    <property type="match status" value="1"/>
</dbReference>
<gene>
    <name evidence="14" type="ORF">D0C36_09450</name>
</gene>
<feature type="transmembrane region" description="Helical" evidence="10">
    <location>
        <begin position="439"/>
        <end position="458"/>
    </location>
</feature>
<evidence type="ECO:0000256" key="10">
    <source>
        <dbReference type="SAM" id="Phobius"/>
    </source>
</evidence>
<dbReference type="RefSeq" id="WP_117391272.1">
    <property type="nucleotide sequence ID" value="NZ_QWDC01000001.1"/>
</dbReference>
<dbReference type="GO" id="GO:0005886">
    <property type="term" value="C:plasma membrane"/>
    <property type="evidence" value="ECO:0007669"/>
    <property type="project" value="UniProtKB-SubCell"/>
</dbReference>
<accession>A0A372P0C2</accession>
<feature type="transmembrane region" description="Helical" evidence="10">
    <location>
        <begin position="218"/>
        <end position="236"/>
    </location>
</feature>
<evidence type="ECO:0000259" key="12">
    <source>
        <dbReference type="PROSITE" id="PS50929"/>
    </source>
</evidence>
<evidence type="ECO:0000256" key="3">
    <source>
        <dbReference type="ARBA" id="ARBA00022475"/>
    </source>
</evidence>
<dbReference type="InterPro" id="IPR027417">
    <property type="entry name" value="P-loop_NTPase"/>
</dbReference>
<dbReference type="GO" id="GO:0008233">
    <property type="term" value="F:peptidase activity"/>
    <property type="evidence" value="ECO:0007669"/>
    <property type="project" value="InterPro"/>
</dbReference>
<dbReference type="SUPFAM" id="SSF52540">
    <property type="entry name" value="P-loop containing nucleoside triphosphate hydrolases"/>
    <property type="match status" value="1"/>
</dbReference>
<dbReference type="InterPro" id="IPR036640">
    <property type="entry name" value="ABC1_TM_sf"/>
</dbReference>
<evidence type="ECO:0000256" key="4">
    <source>
        <dbReference type="ARBA" id="ARBA00022692"/>
    </source>
</evidence>
<comment type="subcellular location">
    <subcellularLocation>
        <location evidence="1">Cell membrane</location>
        <topology evidence="1">Multi-pass membrane protein</topology>
    </subcellularLocation>
</comment>
<evidence type="ECO:0000313" key="15">
    <source>
        <dbReference type="Proteomes" id="UP000264217"/>
    </source>
</evidence>